<feature type="region of interest" description="Disordered" evidence="1">
    <location>
        <begin position="119"/>
        <end position="153"/>
    </location>
</feature>
<evidence type="ECO:0000313" key="2">
    <source>
        <dbReference type="EMBL" id="CAD8530218.1"/>
    </source>
</evidence>
<evidence type="ECO:0000256" key="1">
    <source>
        <dbReference type="SAM" id="MobiDB-lite"/>
    </source>
</evidence>
<accession>A0A7S0IS36</accession>
<name>A0A7S0IS36_9EUKA</name>
<organism evidence="2">
    <name type="scientific">Calcidiscus leptoporus</name>
    <dbReference type="NCBI Taxonomy" id="127549"/>
    <lineage>
        <taxon>Eukaryota</taxon>
        <taxon>Haptista</taxon>
        <taxon>Haptophyta</taxon>
        <taxon>Prymnesiophyceae</taxon>
        <taxon>Coccolithales</taxon>
        <taxon>Calcidiscaceae</taxon>
        <taxon>Calcidiscus</taxon>
    </lineage>
</organism>
<dbReference type="EMBL" id="HBER01011002">
    <property type="protein sequence ID" value="CAD8530218.1"/>
    <property type="molecule type" value="Transcribed_RNA"/>
</dbReference>
<sequence length="672" mass="71009">MCVHNTPKSPHRHLCTPQHDRMRIPQSYSRNIWYRKNVWQHSEAGCTKAKASPSRRFVSEKELLALQHYQAKREQSFKREMLRQHQACSWSPATQPRSSSWCRLATPAGSQRACRAICSSASDHSSRPSTPRPSPPPRKDLFSSAGKCWEPQQPSISPRTVYVNRSAVRLPIKSPVPLTFELSEDMLRSRHTAASDALATASADLEAAVHDCVCEVAHHAASVAKMVIEPPSEGDAGSKMAAVARAKATAQTAVDCGAAMQAAGDRGANIWVESELRVQLLSEALVEAETAVTEMLKGRATQTARTASLVNTAQAVAAEAAAARARSDAHAEQTAAVANALSQAHAAADVVHAAAVEAAVAIAHAESDKLRAVACLEAEARQAMAVEAARAASRAEAVEVHELELAQLRWEGQQELAAAVEAAAIKSKQAEAVCAAQRLEKAMAISVSVANLEAEQESIASVREAVAAANEAAERKTAMALQNAREEHLAALHMAELEHAALQQAVQEEHEAALQNAKEEHLGAMHAARVKHAAALHAAQVRAEDSRAAAVVAAVEDVEAEHAAEREALLAAARRDEEAAQAAALVAAQCEEAVVLAARDAAVAQETAVLEALRKERILAAAAQSEAVAAAVRAAEAQAASQLASALAEARAEMEASTQDTMKAAEAAPCSG</sequence>
<protein>
    <submittedName>
        <fullName evidence="2">Uncharacterized protein</fullName>
    </submittedName>
</protein>
<gene>
    <name evidence="2" type="ORF">CLEP1334_LOCUS5470</name>
</gene>
<dbReference type="AlphaFoldDB" id="A0A7S0IS36"/>
<reference evidence="2" key="1">
    <citation type="submission" date="2021-01" db="EMBL/GenBank/DDBJ databases">
        <authorList>
            <person name="Corre E."/>
            <person name="Pelletier E."/>
            <person name="Niang G."/>
            <person name="Scheremetjew M."/>
            <person name="Finn R."/>
            <person name="Kale V."/>
            <person name="Holt S."/>
            <person name="Cochrane G."/>
            <person name="Meng A."/>
            <person name="Brown T."/>
            <person name="Cohen L."/>
        </authorList>
    </citation>
    <scope>NUCLEOTIDE SEQUENCE</scope>
    <source>
        <strain evidence="2">RCC1130</strain>
    </source>
</reference>
<proteinExistence type="predicted"/>